<gene>
    <name evidence="3" type="ORF">I4J89_21305</name>
</gene>
<accession>A0A931CD71</accession>
<feature type="compositionally biased region" description="Basic and acidic residues" evidence="1">
    <location>
        <begin position="108"/>
        <end position="118"/>
    </location>
</feature>
<evidence type="ECO:0008006" key="5">
    <source>
        <dbReference type="Google" id="ProtNLM"/>
    </source>
</evidence>
<evidence type="ECO:0000256" key="2">
    <source>
        <dbReference type="SAM" id="Phobius"/>
    </source>
</evidence>
<name>A0A931CD71_9ACTN</name>
<proteinExistence type="predicted"/>
<protein>
    <recommendedName>
        <fullName evidence="5">Septum formation initiator</fullName>
    </recommendedName>
</protein>
<feature type="region of interest" description="Disordered" evidence="1">
    <location>
        <begin position="32"/>
        <end position="78"/>
    </location>
</feature>
<reference evidence="3" key="1">
    <citation type="submission" date="2020-11" db="EMBL/GenBank/DDBJ databases">
        <title>Isolation and identification of active actinomycetes.</title>
        <authorList>
            <person name="Sun X."/>
        </authorList>
    </citation>
    <scope>NUCLEOTIDE SEQUENCE</scope>
    <source>
        <strain evidence="3">NEAU-A11</strain>
    </source>
</reference>
<dbReference type="EMBL" id="JADQTO010000009">
    <property type="protein sequence ID" value="MBG0563988.1"/>
    <property type="molecule type" value="Genomic_DNA"/>
</dbReference>
<dbReference type="AlphaFoldDB" id="A0A931CD71"/>
<sequence length="138" mass="14259">MIAAGWIFAVVLAVLVGVVGIGLVGADLTARQGAPVSEAQVERELEGLGTAPPSSSSPSPSPSSSRGPATGRSFPTRGGTVVADCERILSMAPAQGFAVHEQDDDEGEFRSVDNPKDRVDVDLTCVDGVPELRVQTED</sequence>
<evidence type="ECO:0000313" key="3">
    <source>
        <dbReference type="EMBL" id="MBG0563988.1"/>
    </source>
</evidence>
<evidence type="ECO:0000313" key="4">
    <source>
        <dbReference type="Proteomes" id="UP000598146"/>
    </source>
</evidence>
<evidence type="ECO:0000256" key="1">
    <source>
        <dbReference type="SAM" id="MobiDB-lite"/>
    </source>
</evidence>
<keyword evidence="2" id="KW-0812">Transmembrane</keyword>
<feature type="transmembrane region" description="Helical" evidence="2">
    <location>
        <begin position="6"/>
        <end position="26"/>
    </location>
</feature>
<organism evidence="3 4">
    <name type="scientific">Actinoplanes aureus</name>
    <dbReference type="NCBI Taxonomy" id="2792083"/>
    <lineage>
        <taxon>Bacteria</taxon>
        <taxon>Bacillati</taxon>
        <taxon>Actinomycetota</taxon>
        <taxon>Actinomycetes</taxon>
        <taxon>Micromonosporales</taxon>
        <taxon>Micromonosporaceae</taxon>
        <taxon>Actinoplanes</taxon>
    </lineage>
</organism>
<keyword evidence="2" id="KW-0472">Membrane</keyword>
<feature type="region of interest" description="Disordered" evidence="1">
    <location>
        <begin position="96"/>
        <end position="118"/>
    </location>
</feature>
<comment type="caution">
    <text evidence="3">The sequence shown here is derived from an EMBL/GenBank/DDBJ whole genome shotgun (WGS) entry which is preliminary data.</text>
</comment>
<keyword evidence="2" id="KW-1133">Transmembrane helix</keyword>
<feature type="compositionally biased region" description="Low complexity" evidence="1">
    <location>
        <begin position="52"/>
        <end position="65"/>
    </location>
</feature>
<keyword evidence="4" id="KW-1185">Reference proteome</keyword>
<dbReference type="Proteomes" id="UP000598146">
    <property type="component" value="Unassembled WGS sequence"/>
</dbReference>